<accession>A0ABW3WM15</accession>
<proteinExistence type="predicted"/>
<evidence type="ECO:0000313" key="2">
    <source>
        <dbReference type="EMBL" id="MFD1292360.1"/>
    </source>
</evidence>
<gene>
    <name evidence="2" type="ORF">ACFQ5N_00815</name>
</gene>
<evidence type="ECO:0000256" key="1">
    <source>
        <dbReference type="SAM" id="SignalP"/>
    </source>
</evidence>
<dbReference type="EMBL" id="JBHTMV010000001">
    <property type="protein sequence ID" value="MFD1292360.1"/>
    <property type="molecule type" value="Genomic_DNA"/>
</dbReference>
<feature type="signal peptide" evidence="1">
    <location>
        <begin position="1"/>
        <end position="21"/>
    </location>
</feature>
<evidence type="ECO:0000313" key="3">
    <source>
        <dbReference type="Proteomes" id="UP001597241"/>
    </source>
</evidence>
<sequence>MKNILLLTVSLLFTVISFSQSDEEKAQANNPLASITAFNMQQYYSPNLSGDSEATSSTYWLRFATPTGRVLWRASVPVGTYSSDKTGLDESGLGDVDLFAAYLAVSKPKFTFGIGPSVSAPTATSDYLGTGKWTAGAAAVVFAAVSAQFQTGALAIWRTDFAGSSNRKDVDFFAFQPFAFIQAGKGVYFRTAPTWNFNLNNGNYNVPLGIGVGKVLKINKTVLNFFIEPQYSVLHKGPNQPLLQFYSALNMQF</sequence>
<keyword evidence="3" id="KW-1185">Reference proteome</keyword>
<organism evidence="2 3">
    <name type="scientific">Lutibacter holmesii</name>
    <dbReference type="NCBI Taxonomy" id="1137985"/>
    <lineage>
        <taxon>Bacteria</taxon>
        <taxon>Pseudomonadati</taxon>
        <taxon>Bacteroidota</taxon>
        <taxon>Flavobacteriia</taxon>
        <taxon>Flavobacteriales</taxon>
        <taxon>Flavobacteriaceae</taxon>
        <taxon>Lutibacter</taxon>
    </lineage>
</organism>
<keyword evidence="1" id="KW-0732">Signal</keyword>
<feature type="chain" id="PRO_5046282326" evidence="1">
    <location>
        <begin position="22"/>
        <end position="253"/>
    </location>
</feature>
<protein>
    <submittedName>
        <fullName evidence="2">Uncharacterized protein</fullName>
    </submittedName>
</protein>
<name>A0ABW3WM15_9FLAO</name>
<dbReference type="Proteomes" id="UP001597241">
    <property type="component" value="Unassembled WGS sequence"/>
</dbReference>
<dbReference type="RefSeq" id="WP_386806928.1">
    <property type="nucleotide sequence ID" value="NZ_JBHTMV010000001.1"/>
</dbReference>
<reference evidence="3" key="1">
    <citation type="journal article" date="2019" name="Int. J. Syst. Evol. Microbiol.">
        <title>The Global Catalogue of Microorganisms (GCM) 10K type strain sequencing project: providing services to taxonomists for standard genome sequencing and annotation.</title>
        <authorList>
            <consortium name="The Broad Institute Genomics Platform"/>
            <consortium name="The Broad Institute Genome Sequencing Center for Infectious Disease"/>
            <person name="Wu L."/>
            <person name="Ma J."/>
        </authorList>
    </citation>
    <scope>NUCLEOTIDE SEQUENCE [LARGE SCALE GENOMIC DNA]</scope>
    <source>
        <strain evidence="3">CCUG 62221</strain>
    </source>
</reference>
<comment type="caution">
    <text evidence="2">The sequence shown here is derived from an EMBL/GenBank/DDBJ whole genome shotgun (WGS) entry which is preliminary data.</text>
</comment>